<proteinExistence type="predicted"/>
<protein>
    <submittedName>
        <fullName evidence="2">Uncharacterized protein</fullName>
    </submittedName>
</protein>
<reference evidence="2 3" key="1">
    <citation type="submission" date="2016-10" db="EMBL/GenBank/DDBJ databases">
        <title>The genome sequence of Colletotrichum fioriniae PJ7.</title>
        <authorList>
            <person name="Baroncelli R."/>
        </authorList>
    </citation>
    <scope>NUCLEOTIDE SEQUENCE [LARGE SCALE GENOMIC DNA]</scope>
    <source>
        <strain evidence="2">Col 31</strain>
    </source>
</reference>
<dbReference type="Proteomes" id="UP001239795">
    <property type="component" value="Unassembled WGS sequence"/>
</dbReference>
<accession>A0AAI9UJ68</accession>
<feature type="region of interest" description="Disordered" evidence="1">
    <location>
        <begin position="157"/>
        <end position="177"/>
    </location>
</feature>
<sequence>MTTIALSLDPVVLSDPNTGTVLDIASTVSFRSSTDRKLFSNINELLAGIQAGDLFILKAQTCCFLVSLTREESNAEDQAVFMDTIAADITSYPIWAQLGIDIVRNVESPSSHRHISFKIEHKEAVLHPTLPPNTTVITMQHLTCSFYIHKESSISEGPMEPAYQRTSSMTSSHGSLLDSESGFGLGVSSVE</sequence>
<gene>
    <name evidence="2" type="ORF">CMEL01_02461</name>
</gene>
<feature type="compositionally biased region" description="Polar residues" evidence="1">
    <location>
        <begin position="164"/>
        <end position="174"/>
    </location>
</feature>
<keyword evidence="3" id="KW-1185">Reference proteome</keyword>
<evidence type="ECO:0000313" key="2">
    <source>
        <dbReference type="EMBL" id="KAK1459462.1"/>
    </source>
</evidence>
<evidence type="ECO:0000313" key="3">
    <source>
        <dbReference type="Proteomes" id="UP001239795"/>
    </source>
</evidence>
<dbReference type="AlphaFoldDB" id="A0AAI9UJ68"/>
<dbReference type="EMBL" id="MLGG01000013">
    <property type="protein sequence ID" value="KAK1459462.1"/>
    <property type="molecule type" value="Genomic_DNA"/>
</dbReference>
<evidence type="ECO:0000256" key="1">
    <source>
        <dbReference type="SAM" id="MobiDB-lite"/>
    </source>
</evidence>
<comment type="caution">
    <text evidence="2">The sequence shown here is derived from an EMBL/GenBank/DDBJ whole genome shotgun (WGS) entry which is preliminary data.</text>
</comment>
<name>A0AAI9UJ68_9PEZI</name>
<organism evidence="2 3">
    <name type="scientific">Colletotrichum melonis</name>
    <dbReference type="NCBI Taxonomy" id="1209925"/>
    <lineage>
        <taxon>Eukaryota</taxon>
        <taxon>Fungi</taxon>
        <taxon>Dikarya</taxon>
        <taxon>Ascomycota</taxon>
        <taxon>Pezizomycotina</taxon>
        <taxon>Sordariomycetes</taxon>
        <taxon>Hypocreomycetidae</taxon>
        <taxon>Glomerellales</taxon>
        <taxon>Glomerellaceae</taxon>
        <taxon>Colletotrichum</taxon>
        <taxon>Colletotrichum acutatum species complex</taxon>
    </lineage>
</organism>